<keyword evidence="1" id="KW-0413">Isomerase</keyword>
<evidence type="ECO:0000313" key="3">
    <source>
        <dbReference type="EMBL" id="PDX73491.1"/>
    </source>
</evidence>
<comment type="function">
    <text evidence="1">Catalyzes the epimerization of the S- and R-forms of NAD(P)HX, a damaged form of NAD(P)H that is a result of enzymatic or heat-dependent hydration. This is a prerequisite for the S-specific NAD(P)H-hydrate dehydratase to allow the repair of both epimers of NAD(P)HX.</text>
</comment>
<reference evidence="3 4" key="1">
    <citation type="journal article" date="2017" name="Front. Microbiol.">
        <title>New Insights into the Diversity of the Genus Faecalibacterium.</title>
        <authorList>
            <person name="Benevides L."/>
            <person name="Burman S."/>
            <person name="Martin R."/>
            <person name="Robert V."/>
            <person name="Thomas M."/>
            <person name="Miquel S."/>
            <person name="Chain F."/>
            <person name="Sokol H."/>
            <person name="Bermudez-Humaran L.G."/>
            <person name="Morrison M."/>
            <person name="Langella P."/>
            <person name="Azevedo V.A."/>
            <person name="Chatel J.M."/>
            <person name="Soares S."/>
        </authorList>
    </citation>
    <scope>NUCLEOTIDE SEQUENCE [LARGE SCALE GENOMIC DNA]</scope>
    <source>
        <strain evidence="3 4">CNCM I 4546</strain>
    </source>
</reference>
<dbReference type="InterPro" id="IPR036652">
    <property type="entry name" value="YjeF_N_dom_sf"/>
</dbReference>
<dbReference type="HAMAP" id="MF_01966">
    <property type="entry name" value="NADHX_epimerase"/>
    <property type="match status" value="1"/>
</dbReference>
<dbReference type="Gene3D" id="3.40.50.10260">
    <property type="entry name" value="YjeF N-terminal domain"/>
    <property type="match status" value="1"/>
</dbReference>
<keyword evidence="1" id="KW-0521">NADP</keyword>
<feature type="binding site" evidence="1">
    <location>
        <position position="158"/>
    </location>
    <ligand>
        <name>(6S)-NADPHX</name>
        <dbReference type="ChEBI" id="CHEBI:64076"/>
    </ligand>
</feature>
<comment type="caution">
    <text evidence="3">The sequence shown here is derived from an EMBL/GenBank/DDBJ whole genome shotgun (WGS) entry which is preliminary data.</text>
</comment>
<protein>
    <recommendedName>
        <fullName evidence="1">NAD(P)H-hydrate epimerase</fullName>
        <ecNumber evidence="1">5.1.99.6</ecNumber>
    </recommendedName>
    <alternativeName>
        <fullName evidence="1">NAD(P)HX epimerase</fullName>
    </alternativeName>
</protein>
<feature type="binding site" evidence="1">
    <location>
        <begin position="58"/>
        <end position="62"/>
    </location>
    <ligand>
        <name>(6S)-NADPHX</name>
        <dbReference type="ChEBI" id="CHEBI:64076"/>
    </ligand>
</feature>
<dbReference type="AlphaFoldDB" id="A0A2A7A2V9"/>
<evidence type="ECO:0000259" key="2">
    <source>
        <dbReference type="PROSITE" id="PS51385"/>
    </source>
</evidence>
<evidence type="ECO:0000313" key="4">
    <source>
        <dbReference type="Proteomes" id="UP000219901"/>
    </source>
</evidence>
<comment type="cofactor">
    <cofactor evidence="1">
        <name>K(+)</name>
        <dbReference type="ChEBI" id="CHEBI:29103"/>
    </cofactor>
    <text evidence="1">Binds 1 potassium ion per subunit.</text>
</comment>
<feature type="domain" description="YjeF N-terminal" evidence="2">
    <location>
        <begin position="11"/>
        <end position="215"/>
    </location>
</feature>
<comment type="similarity">
    <text evidence="1">Belongs to the NnrE/AIBP family.</text>
</comment>
<feature type="binding site" evidence="1">
    <location>
        <position position="161"/>
    </location>
    <ligand>
        <name>K(+)</name>
        <dbReference type="ChEBI" id="CHEBI:29103"/>
    </ligand>
</feature>
<keyword evidence="1" id="KW-0630">Potassium</keyword>
<keyword evidence="1" id="KW-0547">Nucleotide-binding</keyword>
<feature type="binding site" evidence="1">
    <location>
        <begin position="126"/>
        <end position="132"/>
    </location>
    <ligand>
        <name>(6S)-NADPHX</name>
        <dbReference type="ChEBI" id="CHEBI:64076"/>
    </ligand>
</feature>
<dbReference type="NCBIfam" id="TIGR00197">
    <property type="entry name" value="yjeF_nterm"/>
    <property type="match status" value="1"/>
</dbReference>
<dbReference type="GO" id="GO:0052856">
    <property type="term" value="F:NAD(P)HX epimerase activity"/>
    <property type="evidence" value="ECO:0007669"/>
    <property type="project" value="UniProtKB-UniRule"/>
</dbReference>
<dbReference type="RefSeq" id="WP_097782545.1">
    <property type="nucleotide sequence ID" value="NZ_NMTV01000019.1"/>
</dbReference>
<keyword evidence="1" id="KW-0520">NAD</keyword>
<dbReference type="Proteomes" id="UP000219901">
    <property type="component" value="Unassembled WGS sequence"/>
</dbReference>
<dbReference type="SUPFAM" id="SSF64153">
    <property type="entry name" value="YjeF N-terminal domain-like"/>
    <property type="match status" value="1"/>
</dbReference>
<keyword evidence="1" id="KW-0479">Metal-binding</keyword>
<name>A0A2A7A2V9_9FIRM</name>
<feature type="binding site" evidence="1">
    <location>
        <position position="59"/>
    </location>
    <ligand>
        <name>K(+)</name>
        <dbReference type="ChEBI" id="CHEBI:29103"/>
    </ligand>
</feature>
<dbReference type="EC" id="5.1.99.6" evidence="1"/>
<dbReference type="GO" id="GO:0000166">
    <property type="term" value="F:nucleotide binding"/>
    <property type="evidence" value="ECO:0007669"/>
    <property type="project" value="UniProtKB-KW"/>
</dbReference>
<dbReference type="Pfam" id="PF03853">
    <property type="entry name" value="YjeF_N"/>
    <property type="match status" value="1"/>
</dbReference>
<evidence type="ECO:0000256" key="1">
    <source>
        <dbReference type="HAMAP-Rule" id="MF_01966"/>
    </source>
</evidence>
<organism evidence="3 4">
    <name type="scientific">Faecalibacterium prausnitzii</name>
    <dbReference type="NCBI Taxonomy" id="853"/>
    <lineage>
        <taxon>Bacteria</taxon>
        <taxon>Bacillati</taxon>
        <taxon>Bacillota</taxon>
        <taxon>Clostridia</taxon>
        <taxon>Eubacteriales</taxon>
        <taxon>Oscillospiraceae</taxon>
        <taxon>Faecalibacterium</taxon>
    </lineage>
</organism>
<comment type="catalytic activity">
    <reaction evidence="1">
        <text>(6R)-NADHX = (6S)-NADHX</text>
        <dbReference type="Rhea" id="RHEA:32215"/>
        <dbReference type="ChEBI" id="CHEBI:64074"/>
        <dbReference type="ChEBI" id="CHEBI:64075"/>
        <dbReference type="EC" id="5.1.99.6"/>
    </reaction>
</comment>
<dbReference type="InterPro" id="IPR004443">
    <property type="entry name" value="YjeF_N_dom"/>
</dbReference>
<comment type="catalytic activity">
    <reaction evidence="1">
        <text>(6R)-NADPHX = (6S)-NADPHX</text>
        <dbReference type="Rhea" id="RHEA:32227"/>
        <dbReference type="ChEBI" id="CHEBI:64076"/>
        <dbReference type="ChEBI" id="CHEBI:64077"/>
        <dbReference type="EC" id="5.1.99.6"/>
    </reaction>
</comment>
<gene>
    <name evidence="1" type="primary">nnrE</name>
    <name evidence="3" type="ORF">CGS55_02585</name>
</gene>
<comment type="caution">
    <text evidence="1">Lacks conserved residue(s) required for the propagation of feature annotation.</text>
</comment>
<dbReference type="GO" id="GO:0046872">
    <property type="term" value="F:metal ion binding"/>
    <property type="evidence" value="ECO:0007669"/>
    <property type="project" value="UniProtKB-KW"/>
</dbReference>
<proteinExistence type="inferred from homology"/>
<feature type="binding site" evidence="1">
    <location>
        <position position="122"/>
    </location>
    <ligand>
        <name>K(+)</name>
        <dbReference type="ChEBI" id="CHEBI:29103"/>
    </ligand>
</feature>
<dbReference type="PROSITE" id="PS51385">
    <property type="entry name" value="YJEF_N"/>
    <property type="match status" value="1"/>
</dbReference>
<accession>A0A2A7A2V9</accession>
<sequence length="217" mass="23089">MKHRIVTAAQMKEIEQAGDAHGLPYLQMMENAGLAAYAELQKQFPHPGRLLVVCGKGNNGGDGFVIARAAAKDGWNVTVLLAEGEPKTSDAIRNFERLHSLPVHICTDGSVLETQSFAAVVDALYGTGFHGELRPSGLATCGLIRHLHKGGAFVLAVDLPSGINTDTGEVADGAAHADLTVTFDSYKPLHIAKISAPLCGKIVCADIGIRDEWHPEF</sequence>
<dbReference type="EMBL" id="NMTV01000019">
    <property type="protein sequence ID" value="PDX73491.1"/>
    <property type="molecule type" value="Genomic_DNA"/>
</dbReference>